<evidence type="ECO:0000256" key="2">
    <source>
        <dbReference type="SAM" id="SignalP"/>
    </source>
</evidence>
<reference evidence="3" key="2">
    <citation type="submission" date="2022-06" db="UniProtKB">
        <authorList>
            <consortium name="EnsemblMetazoa"/>
        </authorList>
    </citation>
    <scope>IDENTIFICATION</scope>
    <source>
        <strain evidence="3">p50T (Dazao)</strain>
    </source>
</reference>
<name>A0A8R2C5U5_BOMMO</name>
<reference evidence="4" key="1">
    <citation type="journal article" date="2008" name="Insect Biochem. Mol. Biol.">
        <title>The genome of a lepidopteran model insect, the silkworm Bombyx mori.</title>
        <authorList>
            <consortium name="International Silkworm Genome Consortium"/>
        </authorList>
    </citation>
    <scope>NUCLEOTIDE SEQUENCE [LARGE SCALE GENOMIC DNA]</scope>
    <source>
        <strain evidence="4">p50T</strain>
    </source>
</reference>
<protein>
    <submittedName>
        <fullName evidence="3">Uncharacterized protein</fullName>
    </submittedName>
</protein>
<feature type="region of interest" description="Disordered" evidence="1">
    <location>
        <begin position="75"/>
        <end position="145"/>
    </location>
</feature>
<evidence type="ECO:0000313" key="4">
    <source>
        <dbReference type="Proteomes" id="UP000005204"/>
    </source>
</evidence>
<dbReference type="RefSeq" id="XP_012545382.2">
    <property type="nucleotide sequence ID" value="XM_012689928.4"/>
</dbReference>
<proteinExistence type="predicted"/>
<keyword evidence="4" id="KW-1185">Reference proteome</keyword>
<organism evidence="3 4">
    <name type="scientific">Bombyx mori</name>
    <name type="common">Silk moth</name>
    <dbReference type="NCBI Taxonomy" id="7091"/>
    <lineage>
        <taxon>Eukaryota</taxon>
        <taxon>Metazoa</taxon>
        <taxon>Ecdysozoa</taxon>
        <taxon>Arthropoda</taxon>
        <taxon>Hexapoda</taxon>
        <taxon>Insecta</taxon>
        <taxon>Pterygota</taxon>
        <taxon>Neoptera</taxon>
        <taxon>Endopterygota</taxon>
        <taxon>Lepidoptera</taxon>
        <taxon>Glossata</taxon>
        <taxon>Ditrysia</taxon>
        <taxon>Bombycoidea</taxon>
        <taxon>Bombycidae</taxon>
        <taxon>Bombycinae</taxon>
        <taxon>Bombyx</taxon>
    </lineage>
</organism>
<feature type="signal peptide" evidence="2">
    <location>
        <begin position="1"/>
        <end position="20"/>
    </location>
</feature>
<accession>A0A8R2C5U5</accession>
<dbReference type="EnsemblMetazoa" id="XM_012689928.3">
    <property type="protein sequence ID" value="XP_012545382.2"/>
    <property type="gene ID" value="LOC105841563"/>
</dbReference>
<sequence>MKSIFIIIFIIEVKLKSTSGNNDTSFANYNPAELLGKIFNFDSAEDIRNIDSLSNLDADKALEQQPRQYGFYQTNPGYEGEQFLNTFDDPNKSKRRRRRRKPKKQNLQEGQEFSGFPEQNPNFGYFDTNNQVHRPTRRPPRPSIASGALNSIVGALTSIALYDDRQCVPRLLCEAAGGGSLGSSSLLNSVSGLQPLLTLLSAYNGLSTSPLFVFGRAVFLGMTSKDNPGTCRYAYPTCPTDPEQLVYYLNNHNGGFFRFFNAPHLSQPHGQNVQQLYQHLSGQYGLLPNSGYEENSPAYAQKPGLYGKIQNYDRDNTIEERIQNKPNKNLNEFVEDRDTNWRFPDEVNNDFYEEDDVIRDNAPSIREVKSLKFPDELSYLTPNYKQDINYNKYSDTKRGKMISFPFNEKYKIYYNNYEKPDYKDYVYDYKHKIYVKKHNDDDGYKTVYVVRGDGDVNHPEVVRLRPGESLPK</sequence>
<dbReference type="KEGG" id="bmor:105841563"/>
<dbReference type="GeneID" id="105841563"/>
<feature type="compositionally biased region" description="Basic residues" evidence="1">
    <location>
        <begin position="93"/>
        <end position="104"/>
    </location>
</feature>
<feature type="compositionally biased region" description="Polar residues" evidence="1">
    <location>
        <begin position="105"/>
        <end position="133"/>
    </location>
</feature>
<dbReference type="Proteomes" id="UP000005204">
    <property type="component" value="Unassembled WGS sequence"/>
</dbReference>
<evidence type="ECO:0000256" key="1">
    <source>
        <dbReference type="SAM" id="MobiDB-lite"/>
    </source>
</evidence>
<dbReference type="AlphaFoldDB" id="A0A8R2C5U5"/>
<feature type="chain" id="PRO_5035904220" evidence="2">
    <location>
        <begin position="21"/>
        <end position="472"/>
    </location>
</feature>
<evidence type="ECO:0000313" key="3">
    <source>
        <dbReference type="EnsemblMetazoa" id="XP_012545382.2"/>
    </source>
</evidence>
<keyword evidence="2" id="KW-0732">Signal</keyword>